<comment type="caution">
    <text evidence="4">The sequence shown here is derived from an EMBL/GenBank/DDBJ whole genome shotgun (WGS) entry which is preliminary data.</text>
</comment>
<feature type="compositionally biased region" description="Basic and acidic residues" evidence="2">
    <location>
        <begin position="935"/>
        <end position="947"/>
    </location>
</feature>
<feature type="region of interest" description="Disordered" evidence="2">
    <location>
        <begin position="461"/>
        <end position="480"/>
    </location>
</feature>
<feature type="domain" description="YhaN AAA" evidence="3">
    <location>
        <begin position="1"/>
        <end position="209"/>
    </location>
</feature>
<feature type="coiled-coil region" evidence="1">
    <location>
        <begin position="486"/>
        <end position="520"/>
    </location>
</feature>
<protein>
    <submittedName>
        <fullName evidence="4">AAA family ATPase</fullName>
    </submittedName>
</protein>
<reference evidence="5" key="1">
    <citation type="journal article" date="2019" name="Int. J. Syst. Evol. Microbiol.">
        <title>The Global Catalogue of Microorganisms (GCM) 10K type strain sequencing project: providing services to taxonomists for standard genome sequencing and annotation.</title>
        <authorList>
            <consortium name="The Broad Institute Genomics Platform"/>
            <consortium name="The Broad Institute Genome Sequencing Center for Infectious Disease"/>
            <person name="Wu L."/>
            <person name="Ma J."/>
        </authorList>
    </citation>
    <scope>NUCLEOTIDE SEQUENCE [LARGE SCALE GENOMIC DNA]</scope>
    <source>
        <strain evidence="5">KACC 11588</strain>
    </source>
</reference>
<organism evidence="4 5">
    <name type="scientific">Rubellimicrobium aerolatum</name>
    <dbReference type="NCBI Taxonomy" id="490979"/>
    <lineage>
        <taxon>Bacteria</taxon>
        <taxon>Pseudomonadati</taxon>
        <taxon>Pseudomonadota</taxon>
        <taxon>Alphaproteobacteria</taxon>
        <taxon>Rhodobacterales</taxon>
        <taxon>Roseobacteraceae</taxon>
        <taxon>Rubellimicrobium</taxon>
    </lineage>
</organism>
<sequence length="1171" mass="128120">MRLERLTLERYGHFADRTLDLGGDGVRLHVVFGPNEAGKSTLLAAVGDLLFGFPHRTPFGFRWDTSELRLAATVTNDAGERLAFKRRKGRDRTLLGETGAPLPEGALDRFLGSADRGLFERMFGLDHARLRDGGAAMLQAGGDLTRSLFEAGSGLARVGEARSRIERQLADLGALGARKASTKPLWREIDRFTSSQQRMRADALRGDEWREAEQALDSALETRRRLADEAAALRRRRARLDRIRRVGPILLALDQRAERLAALPPPTSRLPEGFEAEWRAAADEARDAERALRHEGDALAQLVREAAEAPAPLGFEARRDEIDALHVTLGEFLKDESDEPKLVQALAADDRLIADHLARLGRPPDLDAVGDSMPSDLLIAHVRDLAGRGKDLRARLDALGSERDRARDAVEEAEAAHPLPVPDPAEAAARLAEALALGPSEDRLAQAERGDAAAERDLREGLGRLTPWQGGAEDLAARPAPSREVVTQFARQRQELDDALADAERRRREAEAGLLATTAEEEGLGELGEIPSPAAVGAARDRRDRAWRLLRARLDGDLDDRPAPGDAPAAFEALLRHADALADRREAETFRLQRLADLAIRRKGLEAGRDAAGAARDLTLGQLRDHADRWAGVWAGLIADPDAPPAMLDWLRQRDEVLRLLSERRQAAEALSAARRLAEGVRDHLRAAAGLLGLADATDGSPGDLLRRVQRALAEAQQAWADQRSRALARAEAGRRLARLGADVARTEADLDAWRRSWSDAMARLHLDPTTSVAEAEAALLHWQNIRERWGNRSQTRSRLDGLRRDVREVRARLGALLADLGPIAADLDPDHDPDGPATAIRALRDRLQQDHLRIDRAAELSARILETRRRAAALDLRLAEARDRCRALRRAHGLAEETDPLDAAAEGRHRRTLEAETAAERDRLRSAGDGLDEAALREEAGSVPPDDRAAALQALDDEAHRIEEAGQAAAQAETSARQRLQALEGRAGAADAAQEMRHAGNAIAALSDRWMRLEAARHLLDRAMERFRAENEHPLLRRAGEIFRLIASGGAIPWAGLEVRHGQGDAPVLVAVRADGSTCEVEGLSEGTRDQLYLALRIGAVERHAADHGALPFLADDLFITSDDHRLAPGLAALAELGRTVQVVLFTHHRHVLDAARAALPPGSLREHRL</sequence>
<feature type="compositionally biased region" description="Basic and acidic residues" evidence="2">
    <location>
        <begin position="913"/>
        <end position="927"/>
    </location>
</feature>
<gene>
    <name evidence="4" type="ORF">ACFPOC_16940</name>
</gene>
<feature type="region of interest" description="Disordered" evidence="2">
    <location>
        <begin position="900"/>
        <end position="947"/>
    </location>
</feature>
<feature type="coiled-coil region" evidence="1">
    <location>
        <begin position="793"/>
        <end position="820"/>
    </location>
</feature>
<name>A0ABW0SGI7_9RHOB</name>
<evidence type="ECO:0000313" key="5">
    <source>
        <dbReference type="Proteomes" id="UP001596056"/>
    </source>
</evidence>
<accession>A0ABW0SGI7</accession>
<dbReference type="EMBL" id="JBHSNA010000026">
    <property type="protein sequence ID" value="MFC5568098.1"/>
    <property type="molecule type" value="Genomic_DNA"/>
</dbReference>
<dbReference type="PANTHER" id="PTHR41259">
    <property type="entry name" value="DOUBLE-STRAND BREAK REPAIR RAD50 ATPASE, PUTATIVE-RELATED"/>
    <property type="match status" value="1"/>
</dbReference>
<dbReference type="Proteomes" id="UP001596056">
    <property type="component" value="Unassembled WGS sequence"/>
</dbReference>
<dbReference type="Gene3D" id="3.40.50.300">
    <property type="entry name" value="P-loop containing nucleotide triphosphate hydrolases"/>
    <property type="match status" value="2"/>
</dbReference>
<evidence type="ECO:0000313" key="4">
    <source>
        <dbReference type="EMBL" id="MFC5568098.1"/>
    </source>
</evidence>
<evidence type="ECO:0000256" key="1">
    <source>
        <dbReference type="SAM" id="Coils"/>
    </source>
</evidence>
<dbReference type="Pfam" id="PF13514">
    <property type="entry name" value="AAA_27"/>
    <property type="match status" value="1"/>
</dbReference>
<keyword evidence="5" id="KW-1185">Reference proteome</keyword>
<evidence type="ECO:0000256" key="2">
    <source>
        <dbReference type="SAM" id="MobiDB-lite"/>
    </source>
</evidence>
<evidence type="ECO:0000259" key="3">
    <source>
        <dbReference type="Pfam" id="PF13514"/>
    </source>
</evidence>
<dbReference type="InterPro" id="IPR038734">
    <property type="entry name" value="YhaN_AAA"/>
</dbReference>
<dbReference type="SUPFAM" id="SSF52540">
    <property type="entry name" value="P-loop containing nucleoside triphosphate hydrolases"/>
    <property type="match status" value="1"/>
</dbReference>
<dbReference type="RefSeq" id="WP_209843016.1">
    <property type="nucleotide sequence ID" value="NZ_JAGGJP010000022.1"/>
</dbReference>
<feature type="coiled-coil region" evidence="1">
    <location>
        <begin position="865"/>
        <end position="892"/>
    </location>
</feature>
<feature type="coiled-coil region" evidence="1">
    <location>
        <begin position="216"/>
        <end position="243"/>
    </location>
</feature>
<proteinExistence type="predicted"/>
<dbReference type="InterPro" id="IPR027417">
    <property type="entry name" value="P-loop_NTPase"/>
</dbReference>
<dbReference type="PANTHER" id="PTHR41259:SF1">
    <property type="entry name" value="DOUBLE-STRAND BREAK REPAIR RAD50 ATPASE, PUTATIVE-RELATED"/>
    <property type="match status" value="1"/>
</dbReference>
<keyword evidence="1" id="KW-0175">Coiled coil</keyword>